<comment type="caution">
    <text evidence="4">The sequence shown here is derived from an EMBL/GenBank/DDBJ whole genome shotgun (WGS) entry which is preliminary data.</text>
</comment>
<keyword evidence="2" id="KW-1133">Transmembrane helix</keyword>
<protein>
    <submittedName>
        <fullName evidence="4">PASTA domain-containing protein</fullName>
    </submittedName>
</protein>
<feature type="compositionally biased region" description="Low complexity" evidence="1">
    <location>
        <begin position="314"/>
        <end position="323"/>
    </location>
</feature>
<evidence type="ECO:0000313" key="4">
    <source>
        <dbReference type="EMBL" id="MFC6057661.1"/>
    </source>
</evidence>
<accession>A0ABW1M261</accession>
<dbReference type="Pfam" id="PF03793">
    <property type="entry name" value="PASTA"/>
    <property type="match status" value="1"/>
</dbReference>
<gene>
    <name evidence="4" type="ORF">ACFP50_20050</name>
</gene>
<name>A0ABW1M261_9ACTN</name>
<feature type="transmembrane region" description="Helical" evidence="2">
    <location>
        <begin position="20"/>
        <end position="53"/>
    </location>
</feature>
<dbReference type="EMBL" id="JBHSPT010000046">
    <property type="protein sequence ID" value="MFC6057661.1"/>
    <property type="molecule type" value="Genomic_DNA"/>
</dbReference>
<feature type="region of interest" description="Disordered" evidence="1">
    <location>
        <begin position="285"/>
        <end position="370"/>
    </location>
</feature>
<dbReference type="InterPro" id="IPR005543">
    <property type="entry name" value="PASTA_dom"/>
</dbReference>
<keyword evidence="2" id="KW-0472">Membrane</keyword>
<feature type="compositionally biased region" description="Basic and acidic residues" evidence="1">
    <location>
        <begin position="90"/>
        <end position="99"/>
    </location>
</feature>
<keyword evidence="2" id="KW-0812">Transmembrane</keyword>
<dbReference type="CDD" id="cd06577">
    <property type="entry name" value="PASTA_pknB"/>
    <property type="match status" value="1"/>
</dbReference>
<sequence>MNPYSTTSPPPRPWWKTTPALLGLLALVALIGALSIGLGLLVMIAAMVAVWVLPAWRWYARLGATVGAFFLLLISAGVSGQLDNSGTGKSEAREQDAKPADVANAGGTPSPDASNTPEVADYTGKPLDEAEKRARAAGLTPGRHDAADEDRAIIMRSGWTVCFQKADTTAKSIDFAAVKTGEPCPEKDGGPLPWPAMPDLVGDTYTTAVEELAQAGIGLDRVTLDDVYLDIDAPTAEEAAEEGDEWRVCFQTPDEDTKVTSSTTVRLDLGKWTDADLVQDCPSAKDTTYKIPADDPDYNDNDSDDNSTTGVGGSADDNSSSSGGSTGGSGSAGVVHPGSYCSPPGATGVTKKGTPMVCGPGSDGRDRWHS</sequence>
<keyword evidence="5" id="KW-1185">Reference proteome</keyword>
<evidence type="ECO:0000313" key="5">
    <source>
        <dbReference type="Proteomes" id="UP001596242"/>
    </source>
</evidence>
<feature type="domain" description="PASTA" evidence="3">
    <location>
        <begin position="190"/>
        <end position="271"/>
    </location>
</feature>
<feature type="region of interest" description="Disordered" evidence="1">
    <location>
        <begin position="82"/>
        <end position="123"/>
    </location>
</feature>
<proteinExistence type="predicted"/>
<dbReference type="PROSITE" id="PS51178">
    <property type="entry name" value="PASTA"/>
    <property type="match status" value="1"/>
</dbReference>
<feature type="transmembrane region" description="Helical" evidence="2">
    <location>
        <begin position="58"/>
        <end position="78"/>
    </location>
</feature>
<feature type="compositionally biased region" description="Acidic residues" evidence="1">
    <location>
        <begin position="294"/>
        <end position="305"/>
    </location>
</feature>
<dbReference type="RefSeq" id="WP_386399637.1">
    <property type="nucleotide sequence ID" value="NZ_JBHSPT010000046.1"/>
</dbReference>
<evidence type="ECO:0000256" key="2">
    <source>
        <dbReference type="SAM" id="Phobius"/>
    </source>
</evidence>
<dbReference type="Proteomes" id="UP001596242">
    <property type="component" value="Unassembled WGS sequence"/>
</dbReference>
<organism evidence="4 5">
    <name type="scientific">Streptomyces pratens</name>
    <dbReference type="NCBI Taxonomy" id="887456"/>
    <lineage>
        <taxon>Bacteria</taxon>
        <taxon>Bacillati</taxon>
        <taxon>Actinomycetota</taxon>
        <taxon>Actinomycetes</taxon>
        <taxon>Kitasatosporales</taxon>
        <taxon>Streptomycetaceae</taxon>
        <taxon>Streptomyces</taxon>
    </lineage>
</organism>
<dbReference type="Gene3D" id="3.30.10.20">
    <property type="match status" value="1"/>
</dbReference>
<reference evidence="5" key="1">
    <citation type="journal article" date="2019" name="Int. J. Syst. Evol. Microbiol.">
        <title>The Global Catalogue of Microorganisms (GCM) 10K type strain sequencing project: providing services to taxonomists for standard genome sequencing and annotation.</title>
        <authorList>
            <consortium name="The Broad Institute Genomics Platform"/>
            <consortium name="The Broad Institute Genome Sequencing Center for Infectious Disease"/>
            <person name="Wu L."/>
            <person name="Ma J."/>
        </authorList>
    </citation>
    <scope>NUCLEOTIDE SEQUENCE [LARGE SCALE GENOMIC DNA]</scope>
    <source>
        <strain evidence="5">JCM 12763</strain>
    </source>
</reference>
<evidence type="ECO:0000256" key="1">
    <source>
        <dbReference type="SAM" id="MobiDB-lite"/>
    </source>
</evidence>
<evidence type="ECO:0000259" key="3">
    <source>
        <dbReference type="PROSITE" id="PS51178"/>
    </source>
</evidence>